<name>A0ABN3WZ35_9ACTN</name>
<accession>A0ABN3WZ35</accession>
<dbReference type="EMBL" id="BAAAUD010000014">
    <property type="protein sequence ID" value="GAA2930977.1"/>
    <property type="molecule type" value="Genomic_DNA"/>
</dbReference>
<proteinExistence type="predicted"/>
<organism evidence="1 2">
    <name type="scientific">Streptomyces enissocaesilis</name>
    <dbReference type="NCBI Taxonomy" id="332589"/>
    <lineage>
        <taxon>Bacteria</taxon>
        <taxon>Bacillati</taxon>
        <taxon>Actinomycetota</taxon>
        <taxon>Actinomycetes</taxon>
        <taxon>Kitasatosporales</taxon>
        <taxon>Streptomycetaceae</taxon>
        <taxon>Streptomyces</taxon>
        <taxon>Streptomyces rochei group</taxon>
    </lineage>
</organism>
<evidence type="ECO:0000313" key="2">
    <source>
        <dbReference type="Proteomes" id="UP001500403"/>
    </source>
</evidence>
<dbReference type="RefSeq" id="WP_344492498.1">
    <property type="nucleotide sequence ID" value="NZ_BAAAUD010000014.1"/>
</dbReference>
<dbReference type="Proteomes" id="UP001500403">
    <property type="component" value="Unassembled WGS sequence"/>
</dbReference>
<comment type="caution">
    <text evidence="1">The sequence shown here is derived from an EMBL/GenBank/DDBJ whole genome shotgun (WGS) entry which is preliminary data.</text>
</comment>
<reference evidence="1 2" key="1">
    <citation type="journal article" date="2019" name="Int. J. Syst. Evol. Microbiol.">
        <title>The Global Catalogue of Microorganisms (GCM) 10K type strain sequencing project: providing services to taxonomists for standard genome sequencing and annotation.</title>
        <authorList>
            <consortium name="The Broad Institute Genomics Platform"/>
            <consortium name="The Broad Institute Genome Sequencing Center for Infectious Disease"/>
            <person name="Wu L."/>
            <person name="Ma J."/>
        </authorList>
    </citation>
    <scope>NUCLEOTIDE SEQUENCE [LARGE SCALE GENOMIC DNA]</scope>
    <source>
        <strain evidence="1 2">JCM 9088</strain>
    </source>
</reference>
<protein>
    <submittedName>
        <fullName evidence="1">Uncharacterized protein</fullName>
    </submittedName>
</protein>
<gene>
    <name evidence="1" type="ORF">GCM10010446_14670</name>
</gene>
<keyword evidence="2" id="KW-1185">Reference proteome</keyword>
<sequence length="159" mass="18089">MNHEVTVQWVHTVWTKKSRGGPPAAVRNAAPAGFRLPEADRPFAHRVEMREEDAFTPRDRVDDLRSANLRLRQTDGRLVVQPRLGPLFTAPPRPRRPPGAGLAPGEWVRWQLNHRFSSALGIRGWTYWLDTFNVAYGPCSPDVFLGTPTRYVDERGPLR</sequence>
<evidence type="ECO:0000313" key="1">
    <source>
        <dbReference type="EMBL" id="GAA2930977.1"/>
    </source>
</evidence>